<dbReference type="GO" id="GO:0006874">
    <property type="term" value="P:intracellular calcium ion homeostasis"/>
    <property type="evidence" value="ECO:0007669"/>
    <property type="project" value="TreeGrafter"/>
</dbReference>
<comment type="caution">
    <text evidence="7">The sequence shown here is derived from an EMBL/GenBank/DDBJ whole genome shotgun (WGS) entry which is preliminary data.</text>
</comment>
<dbReference type="InterPro" id="IPR004837">
    <property type="entry name" value="NaCa_Exmemb"/>
</dbReference>
<feature type="transmembrane region" description="Helical" evidence="5">
    <location>
        <begin position="56"/>
        <end position="74"/>
    </location>
</feature>
<feature type="transmembrane region" description="Helical" evidence="5">
    <location>
        <begin position="146"/>
        <end position="163"/>
    </location>
</feature>
<dbReference type="GO" id="GO:0005262">
    <property type="term" value="F:calcium channel activity"/>
    <property type="evidence" value="ECO:0007669"/>
    <property type="project" value="TreeGrafter"/>
</dbReference>
<evidence type="ECO:0000256" key="2">
    <source>
        <dbReference type="ARBA" id="ARBA00022692"/>
    </source>
</evidence>
<dbReference type="EMBL" id="BART01020686">
    <property type="protein sequence ID" value="GAH05186.1"/>
    <property type="molecule type" value="Genomic_DNA"/>
</dbReference>
<dbReference type="Gene3D" id="1.20.1420.30">
    <property type="entry name" value="NCX, central ion-binding region"/>
    <property type="match status" value="1"/>
</dbReference>
<dbReference type="InterPro" id="IPR044880">
    <property type="entry name" value="NCX_ion-bd_dom_sf"/>
</dbReference>
<reference evidence="7" key="1">
    <citation type="journal article" date="2014" name="Front. Microbiol.">
        <title>High frequency of phylogenetically diverse reductive dehalogenase-homologous genes in deep subseafloor sedimentary metagenomes.</title>
        <authorList>
            <person name="Kawai M."/>
            <person name="Futagami T."/>
            <person name="Toyoda A."/>
            <person name="Takaki Y."/>
            <person name="Nishi S."/>
            <person name="Hori S."/>
            <person name="Arai W."/>
            <person name="Tsubouchi T."/>
            <person name="Morono Y."/>
            <person name="Uchiyama I."/>
            <person name="Ito T."/>
            <person name="Fujiyama A."/>
            <person name="Inagaki F."/>
            <person name="Takami H."/>
        </authorList>
    </citation>
    <scope>NUCLEOTIDE SEQUENCE</scope>
    <source>
        <strain evidence="7">Expedition CK06-06</strain>
    </source>
</reference>
<dbReference type="PANTHER" id="PTHR10846:SF8">
    <property type="entry name" value="INNER MEMBRANE PROTEIN YRBG"/>
    <property type="match status" value="1"/>
</dbReference>
<comment type="subcellular location">
    <subcellularLocation>
        <location evidence="1">Membrane</location>
        <topology evidence="1">Multi-pass membrane protein</topology>
    </subcellularLocation>
</comment>
<dbReference type="PANTHER" id="PTHR10846">
    <property type="entry name" value="SODIUM/POTASSIUM/CALCIUM EXCHANGER"/>
    <property type="match status" value="1"/>
</dbReference>
<dbReference type="GO" id="GO:0008273">
    <property type="term" value="F:calcium, potassium:sodium antiporter activity"/>
    <property type="evidence" value="ECO:0007669"/>
    <property type="project" value="TreeGrafter"/>
</dbReference>
<evidence type="ECO:0000256" key="5">
    <source>
        <dbReference type="SAM" id="Phobius"/>
    </source>
</evidence>
<evidence type="ECO:0000259" key="6">
    <source>
        <dbReference type="Pfam" id="PF01699"/>
    </source>
</evidence>
<evidence type="ECO:0000256" key="4">
    <source>
        <dbReference type="ARBA" id="ARBA00023136"/>
    </source>
</evidence>
<feature type="domain" description="Sodium/calcium exchanger membrane region" evidence="6">
    <location>
        <begin position="23"/>
        <end position="163"/>
    </location>
</feature>
<keyword evidence="2 5" id="KW-0812">Transmembrane</keyword>
<dbReference type="InterPro" id="IPR004481">
    <property type="entry name" value="K/Na/Ca-exchanger"/>
</dbReference>
<evidence type="ECO:0000313" key="7">
    <source>
        <dbReference type="EMBL" id="GAH05186.1"/>
    </source>
</evidence>
<name>X1CAL0_9ZZZZ</name>
<organism evidence="7">
    <name type="scientific">marine sediment metagenome</name>
    <dbReference type="NCBI Taxonomy" id="412755"/>
    <lineage>
        <taxon>unclassified sequences</taxon>
        <taxon>metagenomes</taxon>
        <taxon>ecological metagenomes</taxon>
    </lineage>
</organism>
<protein>
    <recommendedName>
        <fullName evidence="6">Sodium/calcium exchanger membrane region domain-containing protein</fullName>
    </recommendedName>
</protein>
<proteinExistence type="predicted"/>
<sequence>MSAGISEEIKIVARDGKNKRRSLFLGLAGLITLLAGAYLMVYSGVLIAKFLGIKEWVIALTVFALGTSLPELATSLASARRGISDIAIGNVVGSNIINILFVLGAASLICSLSVDAGALRFELPVMLAFSIILFPLMKTGFVISRLEGLALFGGYLTFLTYLIKCRILS</sequence>
<accession>X1CAL0</accession>
<feature type="transmembrane region" description="Helical" evidence="5">
    <location>
        <begin position="23"/>
        <end position="50"/>
    </location>
</feature>
<dbReference type="Pfam" id="PF01699">
    <property type="entry name" value="Na_Ca_ex"/>
    <property type="match status" value="1"/>
</dbReference>
<keyword evidence="3 5" id="KW-1133">Transmembrane helix</keyword>
<gene>
    <name evidence="7" type="ORF">S01H4_38364</name>
</gene>
<keyword evidence="4 5" id="KW-0472">Membrane</keyword>
<evidence type="ECO:0000256" key="1">
    <source>
        <dbReference type="ARBA" id="ARBA00004141"/>
    </source>
</evidence>
<dbReference type="GO" id="GO:0005886">
    <property type="term" value="C:plasma membrane"/>
    <property type="evidence" value="ECO:0007669"/>
    <property type="project" value="TreeGrafter"/>
</dbReference>
<evidence type="ECO:0000256" key="3">
    <source>
        <dbReference type="ARBA" id="ARBA00022989"/>
    </source>
</evidence>
<dbReference type="AlphaFoldDB" id="X1CAL0"/>